<organism evidence="1 2">
    <name type="scientific">Caldibacillus thermoamylovorans</name>
    <dbReference type="NCBI Taxonomy" id="35841"/>
    <lineage>
        <taxon>Bacteria</taxon>
        <taxon>Bacillati</taxon>
        <taxon>Bacillota</taxon>
        <taxon>Bacilli</taxon>
        <taxon>Bacillales</taxon>
        <taxon>Bacillaceae</taxon>
        <taxon>Caldibacillus</taxon>
    </lineage>
</organism>
<name>A0ABD4A3Z1_9BACI</name>
<reference evidence="1 2" key="1">
    <citation type="submission" date="2015-01" db="EMBL/GenBank/DDBJ databases">
        <title>Draft Genome Sequences of Four Bacillus thermoamylovorans Strains, Isolated From Food Products.</title>
        <authorList>
            <person name="Krawcyk A.O."/>
            <person name="Berendsen E.M."/>
            <person name="Eijlander R.T."/>
            <person name="de Jong A."/>
            <person name="Wells-Bennik M."/>
            <person name="Kuipers O.P."/>
        </authorList>
    </citation>
    <scope>NUCLEOTIDE SEQUENCE [LARGE SCALE GENOMIC DNA]</scope>
    <source>
        <strain evidence="1 2">B4167</strain>
    </source>
</reference>
<gene>
    <name evidence="1" type="ORF">B4167_3701</name>
</gene>
<dbReference type="AlphaFoldDB" id="A0ABD4A3Z1"/>
<protein>
    <submittedName>
        <fullName evidence="1">Uncharacterized protein</fullName>
    </submittedName>
</protein>
<dbReference type="EMBL" id="JXLU01000127">
    <property type="protein sequence ID" value="KIO71444.1"/>
    <property type="molecule type" value="Genomic_DNA"/>
</dbReference>
<sequence length="37" mass="4274">MIDSFSQMLLKFCQTKDKYGEYVVNLSVFGCTISFDD</sequence>
<evidence type="ECO:0000313" key="2">
    <source>
        <dbReference type="Proteomes" id="UP000032076"/>
    </source>
</evidence>
<proteinExistence type="predicted"/>
<dbReference type="Proteomes" id="UP000032076">
    <property type="component" value="Unassembled WGS sequence"/>
</dbReference>
<comment type="caution">
    <text evidence="1">The sequence shown here is derived from an EMBL/GenBank/DDBJ whole genome shotgun (WGS) entry which is preliminary data.</text>
</comment>
<accession>A0ABD4A3Z1</accession>
<evidence type="ECO:0000313" key="1">
    <source>
        <dbReference type="EMBL" id="KIO71444.1"/>
    </source>
</evidence>